<evidence type="ECO:0000313" key="1">
    <source>
        <dbReference type="EMBL" id="KRX27617.1"/>
    </source>
</evidence>
<dbReference type="OrthoDB" id="10329689at2759"/>
<keyword evidence="2" id="KW-1185">Reference proteome</keyword>
<name>A0A0V0SLR8_9BILA</name>
<comment type="caution">
    <text evidence="1">The sequence shown here is derived from an EMBL/GenBank/DDBJ whole genome shotgun (WGS) entry which is preliminary data.</text>
</comment>
<proteinExistence type="predicted"/>
<protein>
    <submittedName>
        <fullName evidence="1">Uncharacterized protein</fullName>
    </submittedName>
</protein>
<gene>
    <name evidence="1" type="ORF">T07_14342</name>
</gene>
<evidence type="ECO:0000313" key="2">
    <source>
        <dbReference type="Proteomes" id="UP000054630"/>
    </source>
</evidence>
<dbReference type="AlphaFoldDB" id="A0A0V0SLR8"/>
<organism evidence="1 2">
    <name type="scientific">Trichinella nelsoni</name>
    <dbReference type="NCBI Taxonomy" id="6336"/>
    <lineage>
        <taxon>Eukaryota</taxon>
        <taxon>Metazoa</taxon>
        <taxon>Ecdysozoa</taxon>
        <taxon>Nematoda</taxon>
        <taxon>Enoplea</taxon>
        <taxon>Dorylaimia</taxon>
        <taxon>Trichinellida</taxon>
        <taxon>Trichinellidae</taxon>
        <taxon>Trichinella</taxon>
    </lineage>
</organism>
<accession>A0A0V0SLR8</accession>
<sequence>MNLIKFRTTVATRWAGSSGSFPPGPLQFARYHSWLAHLRVAIFHVRIVTALALHAHPLTN</sequence>
<dbReference type="Proteomes" id="UP000054630">
    <property type="component" value="Unassembled WGS sequence"/>
</dbReference>
<dbReference type="EMBL" id="JYDL01000002">
    <property type="protein sequence ID" value="KRX27617.1"/>
    <property type="molecule type" value="Genomic_DNA"/>
</dbReference>
<reference evidence="1 2" key="1">
    <citation type="submission" date="2015-01" db="EMBL/GenBank/DDBJ databases">
        <title>Evolution of Trichinella species and genotypes.</title>
        <authorList>
            <person name="Korhonen P.K."/>
            <person name="Edoardo P."/>
            <person name="Giuseppe L.R."/>
            <person name="Gasser R.B."/>
        </authorList>
    </citation>
    <scope>NUCLEOTIDE SEQUENCE [LARGE SCALE GENOMIC DNA]</scope>
    <source>
        <strain evidence="1">ISS37</strain>
    </source>
</reference>